<evidence type="ECO:0000313" key="1">
    <source>
        <dbReference type="EMBL" id="CAB4153472.1"/>
    </source>
</evidence>
<gene>
    <name evidence="1" type="ORF">UFOVP627_12</name>
</gene>
<dbReference type="EMBL" id="LR796606">
    <property type="protein sequence ID" value="CAB4153472.1"/>
    <property type="molecule type" value="Genomic_DNA"/>
</dbReference>
<protein>
    <submittedName>
        <fullName evidence="1">Uncharacterized protein</fullName>
    </submittedName>
</protein>
<sequence>MLIMEEIEKIVVDKMFTTLNEMIDNAPIELHTNKEITFLFIPLYLMLLSRLENFKGYHVCISPYSNKIILSNVQNYCLIEQIF</sequence>
<organism evidence="1">
    <name type="scientific">uncultured Caudovirales phage</name>
    <dbReference type="NCBI Taxonomy" id="2100421"/>
    <lineage>
        <taxon>Viruses</taxon>
        <taxon>Duplodnaviria</taxon>
        <taxon>Heunggongvirae</taxon>
        <taxon>Uroviricota</taxon>
        <taxon>Caudoviricetes</taxon>
        <taxon>Peduoviridae</taxon>
        <taxon>Maltschvirus</taxon>
        <taxon>Maltschvirus maltsch</taxon>
    </lineage>
</organism>
<accession>A0A6J5N402</accession>
<proteinExistence type="predicted"/>
<reference evidence="1" key="1">
    <citation type="submission" date="2020-04" db="EMBL/GenBank/DDBJ databases">
        <authorList>
            <person name="Chiriac C."/>
            <person name="Salcher M."/>
            <person name="Ghai R."/>
            <person name="Kavagutti S V."/>
        </authorList>
    </citation>
    <scope>NUCLEOTIDE SEQUENCE</scope>
</reference>
<name>A0A6J5N402_9CAUD</name>